<sequence length="714" mass="84035">MALIGKKSYVSYLQPVHLSTEEPFEELQNMRLQEAILYAECMLEQLNFGEIVEMEWKLQTKKGEIFTFRFNIGQLEESIPLLEIIEEGVRNSLNEDEANRVLNILPLRYEAKEKEYENPRQWVLENEENFYFMRSEQAYINHMEENQPTIEILPDISIEEPREEIVEENEEIEPDVYYEVDTDEDFNLSLEDIHTSDEQPFNKDVVKVNTDGLYKRFSGLDEKLNHIFSTYLSNEEVSNIFEKHKKKAEKNEVQKSINIIKKKMMEKEIQLEHNFIEEKEILQAAEEEKQKLEERHKEDELKKLDEVYTEKIKSKKEEVTNEKTLEKEQALEIEKQKYQQAALEIEKKYTNTLHDLTAKALEKLEKELQEKKNQVISNHSYQMTQKSKEANQSISIVMQQKNNSNHTELQKYLYSLAEEEKERIDKMIQELHPVLDESAKHELEEIKLRYESESDEKYVSMERELRMKQMEQEKELEERKQLANERQTVEQMKHEIQRSKEEYNNAIQLVEQMSKWMVPGDRKNVSEIKEKNSSILKTVILSITAILCATVLGLGILFGLKYMPENKDTAVAKEQISTQVQPEKATYSEENPSLDALLNQKEFIKAAQLYPDSRNQIESTIFELKDVSALKRFNEVFKTSYGALDEAILSRDLHKQIQFYEENPTISYTSEQLEAIGNAYVQTNKLQEATEIQNKLKSATLAKTIKEKSMSEES</sequence>
<evidence type="ECO:0000256" key="1">
    <source>
        <dbReference type="SAM" id="Coils"/>
    </source>
</evidence>
<evidence type="ECO:0000256" key="2">
    <source>
        <dbReference type="SAM" id="Phobius"/>
    </source>
</evidence>
<feature type="coiled-coil region" evidence="1">
    <location>
        <begin position="275"/>
        <end position="378"/>
    </location>
</feature>
<accession>A0A470UAX9</accession>
<comment type="caution">
    <text evidence="3">The sequence shown here is derived from an EMBL/GenBank/DDBJ whole genome shotgun (WGS) entry which is preliminary data.</text>
</comment>
<evidence type="ECO:0000313" key="4">
    <source>
        <dbReference type="EMBL" id="ECY9784150.1"/>
    </source>
</evidence>
<name>A0A470UAX9_LISMN</name>
<organism evidence="3 5">
    <name type="scientific">Listeria monocytogenes</name>
    <dbReference type="NCBI Taxonomy" id="1639"/>
    <lineage>
        <taxon>Bacteria</taxon>
        <taxon>Bacillati</taxon>
        <taxon>Bacillota</taxon>
        <taxon>Bacilli</taxon>
        <taxon>Bacillales</taxon>
        <taxon>Listeriaceae</taxon>
        <taxon>Listeria</taxon>
    </lineage>
</organism>
<keyword evidence="2" id="KW-0472">Membrane</keyword>
<reference evidence="3 5" key="1">
    <citation type="submission" date="2018-06" db="EMBL/GenBank/DDBJ databases">
        <authorList>
            <consortium name="GenomeTrakr: Next Generation Sequencing Network for Food Pathogen Tracability"/>
        </authorList>
    </citation>
    <scope>NUCLEOTIDE SEQUENCE [LARGE SCALE GENOMIC DNA]</scope>
    <source>
        <strain evidence="3 5">FDA00007096</strain>
    </source>
</reference>
<gene>
    <name evidence="3" type="ORF">ARY78_16205</name>
    <name evidence="4" type="ORF">F6515_14325</name>
</gene>
<proteinExistence type="predicted"/>
<evidence type="ECO:0000313" key="3">
    <source>
        <dbReference type="EMBL" id="EAC5551957.1"/>
    </source>
</evidence>
<protein>
    <submittedName>
        <fullName evidence="3">Uncharacterized protein</fullName>
    </submittedName>
</protein>
<reference evidence="4 6" key="2">
    <citation type="submission" date="2019-09" db="EMBL/GenBank/DDBJ databases">
        <authorList>
            <consortium name="PulseNet: The National Subtyping Network for Foodborne Disease Surveillance"/>
            <person name="Tarr C.L."/>
            <person name="Trees E."/>
            <person name="Katz L.S."/>
            <person name="Carleton-Romer H.A."/>
            <person name="Stroika S."/>
            <person name="Kucerova Z."/>
            <person name="Roache K.F."/>
            <person name="Sabol A.L."/>
            <person name="Besser J."/>
            <person name="Gerner-Smidt P."/>
        </authorList>
    </citation>
    <scope>NUCLEOTIDE SEQUENCE [LARGE SCALE GENOMIC DNA]</scope>
    <source>
        <strain evidence="4 6">PNUSAL005692</strain>
    </source>
</reference>
<feature type="transmembrane region" description="Helical" evidence="2">
    <location>
        <begin position="539"/>
        <end position="560"/>
    </location>
</feature>
<keyword evidence="2" id="KW-1133">Transmembrane helix</keyword>
<dbReference type="EMBL" id="AAAIXK010000012">
    <property type="protein sequence ID" value="EAC5551957.1"/>
    <property type="molecule type" value="Genomic_DNA"/>
</dbReference>
<feature type="coiled-coil region" evidence="1">
    <location>
        <begin position="460"/>
        <end position="513"/>
    </location>
</feature>
<dbReference type="RefSeq" id="WP_031642454.1">
    <property type="nucleotide sequence ID" value="NZ_FFGB01000009.1"/>
</dbReference>
<dbReference type="AlphaFoldDB" id="A0A470UAX9"/>
<dbReference type="EMBL" id="AALGDA010000074">
    <property type="protein sequence ID" value="ECY9784150.1"/>
    <property type="molecule type" value="Genomic_DNA"/>
</dbReference>
<evidence type="ECO:0000313" key="5">
    <source>
        <dbReference type="Proteomes" id="UP000365297"/>
    </source>
</evidence>
<evidence type="ECO:0000313" key="6">
    <source>
        <dbReference type="Proteomes" id="UP000489121"/>
    </source>
</evidence>
<dbReference type="Proteomes" id="UP000365297">
    <property type="component" value="Unassembled WGS sequence"/>
</dbReference>
<keyword evidence="1" id="KW-0175">Coiled coil</keyword>
<keyword evidence="2" id="KW-0812">Transmembrane</keyword>
<dbReference type="Proteomes" id="UP000489121">
    <property type="component" value="Unassembled WGS sequence"/>
</dbReference>